<sequence>MDEITVNINFDHMPSFGNAWKLLRFISSARLSAHRQTEAMESPTLHIPAIALLPLFPVISELKSHEEHSLPMLPCSQRGWSLQGTFDPSEEVKTAKRVSLNEAGSVKKLRYSLQGTFDPSEEVKTAKRVSLNEAGSVKKLRYSLQKLYSTDILLQQEQDPRMVPSGFTEVSHKVSVPHGLTSDE</sequence>
<gene>
    <name evidence="1" type="ORF">TREES_T100017729</name>
</gene>
<dbReference type="EMBL" id="KB320672">
    <property type="protein sequence ID" value="ELW65847.1"/>
    <property type="molecule type" value="Genomic_DNA"/>
</dbReference>
<reference evidence="2" key="2">
    <citation type="journal article" date="2013" name="Nat. Commun.">
        <title>Genome of the Chinese tree shrew.</title>
        <authorList>
            <person name="Fan Y."/>
            <person name="Huang Z.Y."/>
            <person name="Cao C.C."/>
            <person name="Chen C.S."/>
            <person name="Chen Y.X."/>
            <person name="Fan D.D."/>
            <person name="He J."/>
            <person name="Hou H.L."/>
            <person name="Hu L."/>
            <person name="Hu X.T."/>
            <person name="Jiang X.T."/>
            <person name="Lai R."/>
            <person name="Lang Y.S."/>
            <person name="Liang B."/>
            <person name="Liao S.G."/>
            <person name="Mu D."/>
            <person name="Ma Y.Y."/>
            <person name="Niu Y.Y."/>
            <person name="Sun X.Q."/>
            <person name="Xia J.Q."/>
            <person name="Xiao J."/>
            <person name="Xiong Z.Q."/>
            <person name="Xu L."/>
            <person name="Yang L."/>
            <person name="Zhang Y."/>
            <person name="Zhao W."/>
            <person name="Zhao X.D."/>
            <person name="Zheng Y.T."/>
            <person name="Zhou J.M."/>
            <person name="Zhu Y.B."/>
            <person name="Zhang G.J."/>
            <person name="Wang J."/>
            <person name="Yao Y.G."/>
        </authorList>
    </citation>
    <scope>NUCLEOTIDE SEQUENCE [LARGE SCALE GENOMIC DNA]</scope>
</reference>
<protein>
    <submittedName>
        <fullName evidence="1">Uncharacterized protein</fullName>
    </submittedName>
</protein>
<keyword evidence="2" id="KW-1185">Reference proteome</keyword>
<organism evidence="1 2">
    <name type="scientific">Tupaia chinensis</name>
    <name type="common">Chinese tree shrew</name>
    <name type="synonym">Tupaia belangeri chinensis</name>
    <dbReference type="NCBI Taxonomy" id="246437"/>
    <lineage>
        <taxon>Eukaryota</taxon>
        <taxon>Metazoa</taxon>
        <taxon>Chordata</taxon>
        <taxon>Craniata</taxon>
        <taxon>Vertebrata</taxon>
        <taxon>Euteleostomi</taxon>
        <taxon>Mammalia</taxon>
        <taxon>Eutheria</taxon>
        <taxon>Euarchontoglires</taxon>
        <taxon>Scandentia</taxon>
        <taxon>Tupaiidae</taxon>
        <taxon>Tupaia</taxon>
    </lineage>
</organism>
<dbReference type="Proteomes" id="UP000011518">
    <property type="component" value="Unassembled WGS sequence"/>
</dbReference>
<accession>L9KXF3</accession>
<dbReference type="InParanoid" id="L9KXF3"/>
<evidence type="ECO:0000313" key="1">
    <source>
        <dbReference type="EMBL" id="ELW65847.1"/>
    </source>
</evidence>
<name>L9KXF3_TUPCH</name>
<evidence type="ECO:0000313" key="2">
    <source>
        <dbReference type="Proteomes" id="UP000011518"/>
    </source>
</evidence>
<proteinExistence type="predicted"/>
<dbReference type="AlphaFoldDB" id="L9KXF3"/>
<reference evidence="2" key="1">
    <citation type="submission" date="2012-07" db="EMBL/GenBank/DDBJ databases">
        <title>Genome of the Chinese tree shrew, a rising model animal genetically related to primates.</title>
        <authorList>
            <person name="Zhang G."/>
            <person name="Fan Y."/>
            <person name="Yao Y."/>
            <person name="Huang Z."/>
        </authorList>
    </citation>
    <scope>NUCLEOTIDE SEQUENCE [LARGE SCALE GENOMIC DNA]</scope>
</reference>